<dbReference type="RefSeq" id="WP_344342066.1">
    <property type="nucleotide sequence ID" value="NZ_BAAAKJ010000322.1"/>
</dbReference>
<comment type="caution">
    <text evidence="1">The sequence shown here is derived from an EMBL/GenBank/DDBJ whole genome shotgun (WGS) entry which is preliminary data.</text>
</comment>
<organism evidence="1 2">
    <name type="scientific">Kitasatospora putterlickiae</name>
    <dbReference type="NCBI Taxonomy" id="221725"/>
    <lineage>
        <taxon>Bacteria</taxon>
        <taxon>Bacillati</taxon>
        <taxon>Actinomycetota</taxon>
        <taxon>Actinomycetes</taxon>
        <taxon>Kitasatosporales</taxon>
        <taxon>Streptomycetaceae</taxon>
        <taxon>Kitasatospora</taxon>
    </lineage>
</organism>
<accession>A0ABN1YE98</accession>
<dbReference type="Proteomes" id="UP001499863">
    <property type="component" value="Unassembled WGS sequence"/>
</dbReference>
<protein>
    <submittedName>
        <fullName evidence="1">Uncharacterized protein</fullName>
    </submittedName>
</protein>
<dbReference type="EMBL" id="BAAAKJ010000322">
    <property type="protein sequence ID" value="GAA1407276.1"/>
    <property type="molecule type" value="Genomic_DNA"/>
</dbReference>
<keyword evidence="2" id="KW-1185">Reference proteome</keyword>
<reference evidence="1 2" key="1">
    <citation type="journal article" date="2019" name="Int. J. Syst. Evol. Microbiol.">
        <title>The Global Catalogue of Microorganisms (GCM) 10K type strain sequencing project: providing services to taxonomists for standard genome sequencing and annotation.</title>
        <authorList>
            <consortium name="The Broad Institute Genomics Platform"/>
            <consortium name="The Broad Institute Genome Sequencing Center for Infectious Disease"/>
            <person name="Wu L."/>
            <person name="Ma J."/>
        </authorList>
    </citation>
    <scope>NUCLEOTIDE SEQUENCE [LARGE SCALE GENOMIC DNA]</scope>
    <source>
        <strain evidence="1 2">JCM 12393</strain>
    </source>
</reference>
<gene>
    <name evidence="1" type="ORF">GCM10009639_55880</name>
</gene>
<evidence type="ECO:0000313" key="2">
    <source>
        <dbReference type="Proteomes" id="UP001499863"/>
    </source>
</evidence>
<evidence type="ECO:0000313" key="1">
    <source>
        <dbReference type="EMBL" id="GAA1407276.1"/>
    </source>
</evidence>
<proteinExistence type="predicted"/>
<name>A0ABN1YE98_9ACTN</name>
<sequence>MTHGTADPATITSEMARQIRVWRVDEGLTWRSVTQAASDLWGSGSGGGQIYGRDLCAAAANVLGGDPDQEPWN</sequence>